<dbReference type="Gene3D" id="3.40.630.70">
    <property type="entry name" value="Leucyl/phenylalanyl-tRNA-protein transferase, C-terminal domain"/>
    <property type="match status" value="1"/>
</dbReference>
<sequence length="240" mass="26534">MLPWLAESPVQFPDIADAFDAPPGLLAAGGALTPEWLLAAYRRGIFPWFSDDQPILWWCPTPRLVLFPEEIRVRRSLAKRLRNGGFTVSRDQCFADVITACAAPREDADGTWITAAMQAAYQRLHALGHAHSVEVWRDGQLVGGLYGVALGRMFFGESMFSRENDASKIALVHLAHHLQAQGGGLIDCQMHTAHLASLGAREIAREAFIDYLEQYAALPAESWALAPPFRCHSGGRDREQ</sequence>
<comment type="caution">
    <text evidence="5">The sequence shown here is derived from an EMBL/GenBank/DDBJ whole genome shotgun (WGS) entry which is preliminary data.</text>
</comment>
<accession>A0ABS7X1J4</accession>
<comment type="catalytic activity">
    <reaction evidence="4">
        <text>N-terminal L-arginyl-[protein] + L-leucyl-tRNA(Leu) = N-terminal L-leucyl-L-arginyl-[protein] + tRNA(Leu) + H(+)</text>
        <dbReference type="Rhea" id="RHEA:50416"/>
        <dbReference type="Rhea" id="RHEA-COMP:9613"/>
        <dbReference type="Rhea" id="RHEA-COMP:9622"/>
        <dbReference type="Rhea" id="RHEA-COMP:12672"/>
        <dbReference type="Rhea" id="RHEA-COMP:12673"/>
        <dbReference type="ChEBI" id="CHEBI:15378"/>
        <dbReference type="ChEBI" id="CHEBI:64719"/>
        <dbReference type="ChEBI" id="CHEBI:78442"/>
        <dbReference type="ChEBI" id="CHEBI:78494"/>
        <dbReference type="ChEBI" id="CHEBI:133044"/>
        <dbReference type="EC" id="2.3.2.6"/>
    </reaction>
</comment>
<dbReference type="Proteomes" id="UP001319883">
    <property type="component" value="Unassembled WGS sequence"/>
</dbReference>
<keyword evidence="6" id="KW-1185">Reference proteome</keyword>
<organism evidence="5 6">
    <name type="scientific">Modicisalibacter tunisiensis</name>
    <dbReference type="NCBI Taxonomy" id="390637"/>
    <lineage>
        <taxon>Bacteria</taxon>
        <taxon>Pseudomonadati</taxon>
        <taxon>Pseudomonadota</taxon>
        <taxon>Gammaproteobacteria</taxon>
        <taxon>Oceanospirillales</taxon>
        <taxon>Halomonadaceae</taxon>
        <taxon>Modicisalibacter</taxon>
    </lineage>
</organism>
<proteinExistence type="inferred from homology"/>
<evidence type="ECO:0000256" key="1">
    <source>
        <dbReference type="ARBA" id="ARBA00022490"/>
    </source>
</evidence>
<evidence type="ECO:0000313" key="5">
    <source>
        <dbReference type="EMBL" id="MBZ9567981.1"/>
    </source>
</evidence>
<dbReference type="InterPro" id="IPR042221">
    <property type="entry name" value="Leu/Phe-tRNA_Trfase_N"/>
</dbReference>
<evidence type="ECO:0000256" key="4">
    <source>
        <dbReference type="HAMAP-Rule" id="MF_00688"/>
    </source>
</evidence>
<evidence type="ECO:0000256" key="2">
    <source>
        <dbReference type="ARBA" id="ARBA00022679"/>
    </source>
</evidence>
<dbReference type="EC" id="2.3.2.6" evidence="4"/>
<name>A0ABS7X1J4_9GAMM</name>
<dbReference type="RefSeq" id="WP_224420930.1">
    <property type="nucleotide sequence ID" value="NZ_JAGXFD010000001.1"/>
</dbReference>
<comment type="subcellular location">
    <subcellularLocation>
        <location evidence="4">Cytoplasm</location>
    </subcellularLocation>
</comment>
<dbReference type="HAMAP" id="MF_00688">
    <property type="entry name" value="Leu_Phe_trans"/>
    <property type="match status" value="1"/>
</dbReference>
<dbReference type="SUPFAM" id="SSF55729">
    <property type="entry name" value="Acyl-CoA N-acyltransferases (Nat)"/>
    <property type="match status" value="1"/>
</dbReference>
<comment type="catalytic activity">
    <reaction evidence="4">
        <text>N-terminal L-lysyl-[protein] + L-leucyl-tRNA(Leu) = N-terminal L-leucyl-L-lysyl-[protein] + tRNA(Leu) + H(+)</text>
        <dbReference type="Rhea" id="RHEA:12340"/>
        <dbReference type="Rhea" id="RHEA-COMP:9613"/>
        <dbReference type="Rhea" id="RHEA-COMP:9622"/>
        <dbReference type="Rhea" id="RHEA-COMP:12670"/>
        <dbReference type="Rhea" id="RHEA-COMP:12671"/>
        <dbReference type="ChEBI" id="CHEBI:15378"/>
        <dbReference type="ChEBI" id="CHEBI:65249"/>
        <dbReference type="ChEBI" id="CHEBI:78442"/>
        <dbReference type="ChEBI" id="CHEBI:78494"/>
        <dbReference type="ChEBI" id="CHEBI:133043"/>
        <dbReference type="EC" id="2.3.2.6"/>
    </reaction>
</comment>
<dbReference type="PANTHER" id="PTHR30098">
    <property type="entry name" value="LEUCYL/PHENYLALANYL-TRNA--PROTEIN TRANSFERASE"/>
    <property type="match status" value="1"/>
</dbReference>
<keyword evidence="2 4" id="KW-0808">Transferase</keyword>
<evidence type="ECO:0000313" key="6">
    <source>
        <dbReference type="Proteomes" id="UP001319883"/>
    </source>
</evidence>
<dbReference type="PANTHER" id="PTHR30098:SF2">
    <property type="entry name" value="LEUCYL_PHENYLALANYL-TRNA--PROTEIN TRANSFERASE"/>
    <property type="match status" value="1"/>
</dbReference>
<comment type="function">
    <text evidence="4">Functions in the N-end rule pathway of protein degradation where it conjugates Leu, Phe and, less efficiently, Met from aminoacyl-tRNAs to the N-termini of proteins containing an N-terminal arginine or lysine.</text>
</comment>
<dbReference type="InterPro" id="IPR016181">
    <property type="entry name" value="Acyl_CoA_acyltransferase"/>
</dbReference>
<dbReference type="NCBIfam" id="TIGR00667">
    <property type="entry name" value="aat"/>
    <property type="match status" value="1"/>
</dbReference>
<dbReference type="Gene3D" id="3.30.70.3550">
    <property type="entry name" value="Leucyl/phenylalanyl-tRNA-protein transferase, N-terminal domain"/>
    <property type="match status" value="1"/>
</dbReference>
<protein>
    <recommendedName>
        <fullName evidence="4">Leucyl/phenylalanyl-tRNA--protein transferase</fullName>
        <ecNumber evidence="4">2.3.2.6</ecNumber>
    </recommendedName>
    <alternativeName>
        <fullName evidence="4">L/F-transferase</fullName>
    </alternativeName>
    <alternativeName>
        <fullName evidence="4">Leucyltransferase</fullName>
    </alternativeName>
    <alternativeName>
        <fullName evidence="4">Phenyalanyltransferase</fullName>
    </alternativeName>
</protein>
<comment type="catalytic activity">
    <reaction evidence="4">
        <text>L-phenylalanyl-tRNA(Phe) + an N-terminal L-alpha-aminoacyl-[protein] = an N-terminal L-phenylalanyl-L-alpha-aminoacyl-[protein] + tRNA(Phe)</text>
        <dbReference type="Rhea" id="RHEA:43632"/>
        <dbReference type="Rhea" id="RHEA-COMP:9668"/>
        <dbReference type="Rhea" id="RHEA-COMP:9699"/>
        <dbReference type="Rhea" id="RHEA-COMP:10636"/>
        <dbReference type="Rhea" id="RHEA-COMP:10637"/>
        <dbReference type="ChEBI" id="CHEBI:78442"/>
        <dbReference type="ChEBI" id="CHEBI:78531"/>
        <dbReference type="ChEBI" id="CHEBI:78597"/>
        <dbReference type="ChEBI" id="CHEBI:83561"/>
        <dbReference type="EC" id="2.3.2.6"/>
    </reaction>
</comment>
<comment type="similarity">
    <text evidence="4">Belongs to the L/F-transferase family.</text>
</comment>
<gene>
    <name evidence="4 5" type="primary">aat</name>
    <name evidence="5" type="ORF">KGQ91_09845</name>
</gene>
<dbReference type="Pfam" id="PF03588">
    <property type="entry name" value="Leu_Phe_trans"/>
    <property type="match status" value="1"/>
</dbReference>
<dbReference type="GO" id="GO:0008914">
    <property type="term" value="F:leucyl-tRNA--protein transferase activity"/>
    <property type="evidence" value="ECO:0007669"/>
    <property type="project" value="UniProtKB-EC"/>
</dbReference>
<dbReference type="InterPro" id="IPR004616">
    <property type="entry name" value="Leu/Phe-tRNA_Trfase"/>
</dbReference>
<dbReference type="EMBL" id="JAGXFD010000001">
    <property type="protein sequence ID" value="MBZ9567981.1"/>
    <property type="molecule type" value="Genomic_DNA"/>
</dbReference>
<dbReference type="InterPro" id="IPR042203">
    <property type="entry name" value="Leu/Phe-tRNA_Trfase_C"/>
</dbReference>
<reference evidence="5 6" key="1">
    <citation type="submission" date="2021-05" db="EMBL/GenBank/DDBJ databases">
        <title>Petroleum and Energy Research Collection (APPE): ex situ preservation of microbial diversity associated with the oil industry and exploitation of its biotechnological potential.</title>
        <authorList>
            <person name="Paixao C.T.M."/>
            <person name="Gomes M.B."/>
            <person name="Oliveira V.M."/>
        </authorList>
    </citation>
    <scope>NUCLEOTIDE SEQUENCE [LARGE SCALE GENOMIC DNA]</scope>
    <source>
        <strain evidence="5 6">LIT2</strain>
    </source>
</reference>
<keyword evidence="1 4" id="KW-0963">Cytoplasm</keyword>
<keyword evidence="3 4" id="KW-0012">Acyltransferase</keyword>
<evidence type="ECO:0000256" key="3">
    <source>
        <dbReference type="ARBA" id="ARBA00023315"/>
    </source>
</evidence>